<name>A0A6I0FD96_9FIRM</name>
<reference evidence="3 4" key="1">
    <citation type="submission" date="2019-10" db="EMBL/GenBank/DDBJ databases">
        <title>Alkaliphilus serpentinus sp. nov. and Alkaliphilus pronyensis sp. nov., two novel anaerobic alkaliphilic species isolated from the serpentinized-hosted hydrothermal field of the Prony Bay (New Caledonia).</title>
        <authorList>
            <person name="Postec A."/>
        </authorList>
    </citation>
    <scope>NUCLEOTIDE SEQUENCE [LARGE SCALE GENOMIC DNA]</scope>
    <source>
        <strain evidence="3 4">LacV</strain>
    </source>
</reference>
<dbReference type="GO" id="GO:0071111">
    <property type="term" value="F:cyclic-guanylate-specific phosphodiesterase activity"/>
    <property type="evidence" value="ECO:0007669"/>
    <property type="project" value="InterPro"/>
</dbReference>
<proteinExistence type="predicted"/>
<keyword evidence="4" id="KW-1185">Reference proteome</keyword>
<comment type="caution">
    <text evidence="3">The sequence shown here is derived from an EMBL/GenBank/DDBJ whole genome shotgun (WGS) entry which is preliminary data.</text>
</comment>
<dbReference type="InterPro" id="IPR029787">
    <property type="entry name" value="Nucleotide_cyclase"/>
</dbReference>
<evidence type="ECO:0000259" key="1">
    <source>
        <dbReference type="PROSITE" id="PS50883"/>
    </source>
</evidence>
<sequence>MEVSGMGQDILKALDNTHCDDIINNECIDNVFQCIISLKDGSVLGYEALCRGPKETAYEKPQSLFEMAKENGKIFELEKICKKKAIEKFKSKGEQLKLFVNIDPGCFLKEEEGINLLDDLFMSWAKDFCYVIFEVTEKTGIHDYKRFNNVISKYKKSGISISVDDVSNGYAGINMLSNLEPLYMKINMELVRDIHKEPFKKTVIKSLVVIANNSNSKLIAEGIETKDELDVLIDLGVHYGQGYYIQKPSYELLYTHSNIKHYILERNSIKSDIRIQNITTTKIGEISRSITNVSSNTVGREVNMLFDKESGIQGIPVVDKDKPVGLIMKHKFYRYLGRQYGYSIYMDRAIEILMDNTPLIIDFDTPLDQVTKIAMLRDDDTLYDYIIVTKNNTYYGIATIKDLLEKTTEIELNRAKYANPLTGLPGNIIIEQKISNIIKSTEDYSVLYFDIDNFKSYNDVYGFDNGDRIIEMLGNLIQQCMSLYEFEKGFLGHIGGDDFVAIVESHTINKLCETIIDRFDKSILHYYSEIDQKKGYIMAENRHGTIEQFPLMSISIAVVNNKNRCFASASQLAEYASKIKKKCKIRWTSNYIIGDITE</sequence>
<evidence type="ECO:0000259" key="2">
    <source>
        <dbReference type="PROSITE" id="PS50887"/>
    </source>
</evidence>
<dbReference type="InterPro" id="IPR050706">
    <property type="entry name" value="Cyclic-di-GMP_PDE-like"/>
</dbReference>
<dbReference type="Proteomes" id="UP000432715">
    <property type="component" value="Unassembled WGS sequence"/>
</dbReference>
<feature type="domain" description="GGDEF" evidence="2">
    <location>
        <begin position="442"/>
        <end position="596"/>
    </location>
</feature>
<dbReference type="AlphaFoldDB" id="A0A6I0FD96"/>
<dbReference type="Pfam" id="PF00990">
    <property type="entry name" value="GGDEF"/>
    <property type="match status" value="1"/>
</dbReference>
<dbReference type="SUPFAM" id="SSF54631">
    <property type="entry name" value="CBS-domain pair"/>
    <property type="match status" value="1"/>
</dbReference>
<dbReference type="PROSITE" id="PS50883">
    <property type="entry name" value="EAL"/>
    <property type="match status" value="1"/>
</dbReference>
<dbReference type="InterPro" id="IPR000160">
    <property type="entry name" value="GGDEF_dom"/>
</dbReference>
<gene>
    <name evidence="3" type="ORF">F8154_05420</name>
</gene>
<dbReference type="InterPro" id="IPR046342">
    <property type="entry name" value="CBS_dom_sf"/>
</dbReference>
<organism evidence="3 4">
    <name type="scientific">Alkaliphilus pronyensis</name>
    <dbReference type="NCBI Taxonomy" id="1482732"/>
    <lineage>
        <taxon>Bacteria</taxon>
        <taxon>Bacillati</taxon>
        <taxon>Bacillota</taxon>
        <taxon>Clostridia</taxon>
        <taxon>Peptostreptococcales</taxon>
        <taxon>Natronincolaceae</taxon>
        <taxon>Alkaliphilus</taxon>
    </lineage>
</organism>
<dbReference type="NCBIfam" id="TIGR00254">
    <property type="entry name" value="GGDEF"/>
    <property type="match status" value="1"/>
</dbReference>
<dbReference type="SMART" id="SM00052">
    <property type="entry name" value="EAL"/>
    <property type="match status" value="1"/>
</dbReference>
<dbReference type="CDD" id="cd01949">
    <property type="entry name" value="GGDEF"/>
    <property type="match status" value="1"/>
</dbReference>
<dbReference type="Gene3D" id="3.20.20.450">
    <property type="entry name" value="EAL domain"/>
    <property type="match status" value="1"/>
</dbReference>
<dbReference type="InterPro" id="IPR000644">
    <property type="entry name" value="CBS_dom"/>
</dbReference>
<dbReference type="Pfam" id="PF00571">
    <property type="entry name" value="CBS"/>
    <property type="match status" value="1"/>
</dbReference>
<evidence type="ECO:0000313" key="4">
    <source>
        <dbReference type="Proteomes" id="UP000432715"/>
    </source>
</evidence>
<feature type="domain" description="EAL" evidence="1">
    <location>
        <begin position="3"/>
        <end position="262"/>
    </location>
</feature>
<dbReference type="Gene3D" id="3.30.70.270">
    <property type="match status" value="1"/>
</dbReference>
<dbReference type="Gene3D" id="3.10.580.10">
    <property type="entry name" value="CBS-domain"/>
    <property type="match status" value="1"/>
</dbReference>
<dbReference type="SUPFAM" id="SSF55073">
    <property type="entry name" value="Nucleotide cyclase"/>
    <property type="match status" value="1"/>
</dbReference>
<dbReference type="InterPro" id="IPR043128">
    <property type="entry name" value="Rev_trsase/Diguanyl_cyclase"/>
</dbReference>
<dbReference type="PANTHER" id="PTHR33121">
    <property type="entry name" value="CYCLIC DI-GMP PHOSPHODIESTERASE PDEF"/>
    <property type="match status" value="1"/>
</dbReference>
<dbReference type="Pfam" id="PF00563">
    <property type="entry name" value="EAL"/>
    <property type="match status" value="1"/>
</dbReference>
<dbReference type="PROSITE" id="PS50887">
    <property type="entry name" value="GGDEF"/>
    <property type="match status" value="1"/>
</dbReference>
<dbReference type="InterPro" id="IPR035919">
    <property type="entry name" value="EAL_sf"/>
</dbReference>
<accession>A0A6I0FD96</accession>
<dbReference type="SMART" id="SM00267">
    <property type="entry name" value="GGDEF"/>
    <property type="match status" value="1"/>
</dbReference>
<dbReference type="PANTHER" id="PTHR33121:SF76">
    <property type="entry name" value="SIGNALING PROTEIN"/>
    <property type="match status" value="1"/>
</dbReference>
<dbReference type="OrthoDB" id="9813903at2"/>
<dbReference type="SUPFAM" id="SSF141868">
    <property type="entry name" value="EAL domain-like"/>
    <property type="match status" value="1"/>
</dbReference>
<evidence type="ECO:0000313" key="3">
    <source>
        <dbReference type="EMBL" id="KAB3535740.1"/>
    </source>
</evidence>
<dbReference type="EMBL" id="WBZC01000015">
    <property type="protein sequence ID" value="KAB3535740.1"/>
    <property type="molecule type" value="Genomic_DNA"/>
</dbReference>
<dbReference type="CDD" id="cd04598">
    <property type="entry name" value="CBS_pair_GGDEF_EAL"/>
    <property type="match status" value="1"/>
</dbReference>
<dbReference type="InterPro" id="IPR001633">
    <property type="entry name" value="EAL_dom"/>
</dbReference>
<protein>
    <submittedName>
        <fullName evidence="3">GGDEF domain-containing protein</fullName>
    </submittedName>
</protein>
<dbReference type="CDD" id="cd01948">
    <property type="entry name" value="EAL"/>
    <property type="match status" value="1"/>
</dbReference>